<evidence type="ECO:0000256" key="3">
    <source>
        <dbReference type="ARBA" id="ARBA00022514"/>
    </source>
</evidence>
<accession>T1WHR9</accession>
<dbReference type="Gene3D" id="1.20.1250.10">
    <property type="match status" value="1"/>
</dbReference>
<keyword evidence="7" id="KW-0732">Signal</keyword>
<sequence length="173" mass="19931" precursor="true">MAWQICLIILLAARSSLGLTSSTSERITSAIESLQKDFNATRSDVAEGGPVFTKMLDSGLWSQPNEKKILIAQIISKYVQMLNNITKTPAPQYIKELREALEDYKKNYNESLMKANDLIHLAQLPMDNLRTQRKAVLEMTRVLQEVKKEESRRRRRSQRQNPRGLKRRMPNMG</sequence>
<dbReference type="GO" id="GO:0006955">
    <property type="term" value="P:immune response"/>
    <property type="evidence" value="ECO:0007669"/>
    <property type="project" value="InterPro"/>
</dbReference>
<evidence type="ECO:0000256" key="5">
    <source>
        <dbReference type="ARBA" id="ARBA00023180"/>
    </source>
</evidence>
<comment type="similarity">
    <text evidence="2">Belongs to the type II (or gamma) interferon family.</text>
</comment>
<evidence type="ECO:0000313" key="8">
    <source>
        <dbReference type="EMBL" id="AGU16998.1"/>
    </source>
</evidence>
<dbReference type="SUPFAM" id="SSF47266">
    <property type="entry name" value="4-helical cytokines"/>
    <property type="match status" value="1"/>
</dbReference>
<gene>
    <name evidence="8" type="primary">IFNG</name>
</gene>
<keyword evidence="4" id="KW-0964">Secreted</keyword>
<feature type="chain" id="PRO_5004585659" evidence="7">
    <location>
        <begin position="19"/>
        <end position="173"/>
    </location>
</feature>
<dbReference type="EMBL" id="KC594573">
    <property type="protein sequence ID" value="AGU16998.1"/>
    <property type="molecule type" value="mRNA"/>
</dbReference>
<dbReference type="InterPro" id="IPR002069">
    <property type="entry name" value="Interferon_gamma"/>
</dbReference>
<proteinExistence type="evidence at transcript level"/>
<reference evidence="8" key="1">
    <citation type="journal article" date="2013" name="Dev. Comp. Immunol.">
        <title>IFN-gamma and its receptors in a reptile reveal the evolutionary conservation of type II IFNs in vertebrates.</title>
        <authorList>
            <person name="Chen S.N."/>
            <person name="Huang B."/>
            <person name="Zhang X.W."/>
            <person name="Li Y."/>
            <person name="Zhao L.J."/>
            <person name="Li N."/>
            <person name="Gao Q."/>
            <person name="Nie P."/>
        </authorList>
    </citation>
    <scope>NUCLEOTIDE SEQUENCE</scope>
    <source>
        <strain evidence="8">K4431-K44312-K4456-K8655</strain>
        <tissue evidence="8">Liver</tissue>
    </source>
</reference>
<evidence type="ECO:0000256" key="6">
    <source>
        <dbReference type="SAM" id="MobiDB-lite"/>
    </source>
</evidence>
<keyword evidence="5" id="KW-0325">Glycoprotein</keyword>
<evidence type="ECO:0000256" key="1">
    <source>
        <dbReference type="ARBA" id="ARBA00004613"/>
    </source>
</evidence>
<evidence type="ECO:0000256" key="4">
    <source>
        <dbReference type="ARBA" id="ARBA00022525"/>
    </source>
</evidence>
<feature type="region of interest" description="Disordered" evidence="6">
    <location>
        <begin position="146"/>
        <end position="173"/>
    </location>
</feature>
<dbReference type="PANTHER" id="PTHR11419:SF0">
    <property type="entry name" value="INTERFERON GAMMA"/>
    <property type="match status" value="1"/>
</dbReference>
<dbReference type="GO" id="GO:0005125">
    <property type="term" value="F:cytokine activity"/>
    <property type="evidence" value="ECO:0007669"/>
    <property type="project" value="UniProtKB-KW"/>
</dbReference>
<feature type="signal peptide" evidence="7">
    <location>
        <begin position="1"/>
        <end position="18"/>
    </location>
</feature>
<name>T1WHR9_ANOCA</name>
<dbReference type="Pfam" id="PF00714">
    <property type="entry name" value="IFN-gamma"/>
    <property type="match status" value="1"/>
</dbReference>
<dbReference type="AlphaFoldDB" id="T1WHR9"/>
<dbReference type="GO" id="GO:0005615">
    <property type="term" value="C:extracellular space"/>
    <property type="evidence" value="ECO:0007669"/>
    <property type="project" value="UniProtKB-KW"/>
</dbReference>
<feature type="compositionally biased region" description="Basic residues" evidence="6">
    <location>
        <begin position="153"/>
        <end position="173"/>
    </location>
</feature>
<dbReference type="InterPro" id="IPR009079">
    <property type="entry name" value="4_helix_cytokine-like_core"/>
</dbReference>
<protein>
    <submittedName>
        <fullName evidence="8">Interferon gamma</fullName>
    </submittedName>
</protein>
<dbReference type="PANTHER" id="PTHR11419">
    <property type="entry name" value="INTERFERON GAMMA"/>
    <property type="match status" value="1"/>
</dbReference>
<comment type="subcellular location">
    <subcellularLocation>
        <location evidence="1">Secreted</location>
    </subcellularLocation>
</comment>
<dbReference type="GO" id="GO:0005133">
    <property type="term" value="F:type II interferon receptor binding"/>
    <property type="evidence" value="ECO:0007669"/>
    <property type="project" value="InterPro"/>
</dbReference>
<organism evidence="8">
    <name type="scientific">Anolis carolinensis</name>
    <name type="common">Green anole</name>
    <name type="synonym">American chameleon</name>
    <dbReference type="NCBI Taxonomy" id="28377"/>
    <lineage>
        <taxon>Eukaryota</taxon>
        <taxon>Metazoa</taxon>
        <taxon>Chordata</taxon>
        <taxon>Craniata</taxon>
        <taxon>Vertebrata</taxon>
        <taxon>Euteleostomi</taxon>
        <taxon>Lepidosauria</taxon>
        <taxon>Squamata</taxon>
        <taxon>Bifurcata</taxon>
        <taxon>Unidentata</taxon>
        <taxon>Episquamata</taxon>
        <taxon>Toxicofera</taxon>
        <taxon>Iguania</taxon>
        <taxon>Dactyloidae</taxon>
        <taxon>Anolis</taxon>
    </lineage>
</organism>
<keyword evidence="3" id="KW-0202">Cytokine</keyword>
<evidence type="ECO:0000256" key="7">
    <source>
        <dbReference type="SAM" id="SignalP"/>
    </source>
</evidence>
<evidence type="ECO:0000256" key="2">
    <source>
        <dbReference type="ARBA" id="ARBA00007566"/>
    </source>
</evidence>